<gene>
    <name evidence="2" type="ORF">THAPSDRAFT_5662</name>
</gene>
<feature type="compositionally biased region" description="Low complexity" evidence="1">
    <location>
        <begin position="245"/>
        <end position="261"/>
    </location>
</feature>
<keyword evidence="3" id="KW-1185">Reference proteome</keyword>
<dbReference type="InParanoid" id="B8C3J3"/>
<feature type="compositionally biased region" description="Acidic residues" evidence="1">
    <location>
        <begin position="444"/>
        <end position="453"/>
    </location>
</feature>
<feature type="region of interest" description="Disordered" evidence="1">
    <location>
        <begin position="1"/>
        <end position="75"/>
    </location>
</feature>
<sequence length="1095" mass="118894">MSGPKLTGVSLNCPGNTNSNNNNINISSIESSRVYSTDSIDKEKENEEPPPKSNQLPQLLKRGGGINANQTSSSSPLEALVDVTAAAPSVAKNAMAECNTSQTNCSRAAAGTNTRSSGPVRLCYDGEEENEMTENGEVDDYTINDRCNEDKYTVCNTNTKTANAEEGNDDDEDYCSDCSGETVIANDYPPPPENATAEEMNRYYWEWCYGPLSSDTSAGDNGAFGVGSGGGLGSRSAMRSAPAKSCLSTKKSLTSSSNASSMTPRRILHKSPTNNNHIEFNEGSNMSTPNDDDEDTPNMTGMKIASKDRRTQSAVKFGTNQAAEFDLEQPITEMTPMPATVVQEIFPTDKVETEKDVNEYVESRETARNVAMLAEWDDDFDSIVSQEDGSNGSSCGDGGSRRKSSGGPPKRGRKRTPFKHGRRRPQKNRRESHIFSRERRSLLEESDNDEDDSNSGLPFSVTIDPNEYTSPSSSSGASDNPDKSLSKVDTPRTAGADRDSLESRASTCVSPSSLKANAITDTVLDTVGRETPNSARTSSSNLLRAVHASGALLPSNSPRSGGLRPNQLKYSPRNSGERLDSSPDDSDESLGSDIMSLFNLHNIDDDESTLVQRQLSILSKHPTQMLHLSICDLIQSIHASRKDSVQFINDHLLKNATGATVLSLVTDDNAKSLFSGNSAWLQSAFFKYNGQGEATTSAIHNSFESILLKEVMATCEHQSSLGSCGKSFTSMTDGDCRTIADTIKQLHRIASIEWSSRETDAARRALCSLQEVAMSQKSEATRLRKFVNSRCSNILEASNTIIQLLSKSNASVLPSAKRKLSTRKRKAVSLIQTETDNIQYLEQELTVAVDCLGQAKSAKKILCANLEVERSRPISLLSEEIRTFISPAPTTQNASDFTFSLLDGSAEIAMKIEPDEKGPNSVELGCFIKDGGVSIKLLQAVLLGNLEKIDGTCGPFPLRDSLASVLLQNQSRSELITDATHLFFRIDSLLKSVKKLEATSFCTVNAEDNGDISLSVAFQKDGALVQFVFLFDNLLGEDWAVAILPSDVKVSIMSNEKDHSAQSDLLCREARSILVKAKPNDPTLLRRILEVSTQM</sequence>
<dbReference type="HOGENOM" id="CLU_284088_0_0_1"/>
<accession>B8C3J3</accession>
<reference evidence="2 3" key="2">
    <citation type="journal article" date="2008" name="Nature">
        <title>The Phaeodactylum genome reveals the evolutionary history of diatom genomes.</title>
        <authorList>
            <person name="Bowler C."/>
            <person name="Allen A.E."/>
            <person name="Badger J.H."/>
            <person name="Grimwood J."/>
            <person name="Jabbari K."/>
            <person name="Kuo A."/>
            <person name="Maheswari U."/>
            <person name="Martens C."/>
            <person name="Maumus F."/>
            <person name="Otillar R.P."/>
            <person name="Rayko E."/>
            <person name="Salamov A."/>
            <person name="Vandepoele K."/>
            <person name="Beszteri B."/>
            <person name="Gruber A."/>
            <person name="Heijde M."/>
            <person name="Katinka M."/>
            <person name="Mock T."/>
            <person name="Valentin K."/>
            <person name="Verret F."/>
            <person name="Berges J.A."/>
            <person name="Brownlee C."/>
            <person name="Cadoret J.P."/>
            <person name="Chiovitti A."/>
            <person name="Choi C.J."/>
            <person name="Coesel S."/>
            <person name="De Martino A."/>
            <person name="Detter J.C."/>
            <person name="Durkin C."/>
            <person name="Falciatore A."/>
            <person name="Fournet J."/>
            <person name="Haruta M."/>
            <person name="Huysman M.J."/>
            <person name="Jenkins B.D."/>
            <person name="Jiroutova K."/>
            <person name="Jorgensen R.E."/>
            <person name="Joubert Y."/>
            <person name="Kaplan A."/>
            <person name="Kroger N."/>
            <person name="Kroth P.G."/>
            <person name="La Roche J."/>
            <person name="Lindquist E."/>
            <person name="Lommer M."/>
            <person name="Martin-Jezequel V."/>
            <person name="Lopez P.J."/>
            <person name="Lucas S."/>
            <person name="Mangogna M."/>
            <person name="McGinnis K."/>
            <person name="Medlin L.K."/>
            <person name="Montsant A."/>
            <person name="Oudot-Le Secq M.P."/>
            <person name="Napoli C."/>
            <person name="Obornik M."/>
            <person name="Parker M.S."/>
            <person name="Petit J.L."/>
            <person name="Porcel B.M."/>
            <person name="Poulsen N."/>
            <person name="Robison M."/>
            <person name="Rychlewski L."/>
            <person name="Rynearson T.A."/>
            <person name="Schmutz J."/>
            <person name="Shapiro H."/>
            <person name="Siaut M."/>
            <person name="Stanley M."/>
            <person name="Sussman M.R."/>
            <person name="Taylor A.R."/>
            <person name="Vardi A."/>
            <person name="von Dassow P."/>
            <person name="Vyverman W."/>
            <person name="Willis A."/>
            <person name="Wyrwicz L.S."/>
            <person name="Rokhsar D.S."/>
            <person name="Weissenbach J."/>
            <person name="Armbrust E.V."/>
            <person name="Green B.R."/>
            <person name="Van de Peer Y."/>
            <person name="Grigoriev I.V."/>
        </authorList>
    </citation>
    <scope>NUCLEOTIDE SEQUENCE [LARGE SCALE GENOMIC DNA]</scope>
    <source>
        <strain evidence="2 3">CCMP1335</strain>
    </source>
</reference>
<feature type="compositionally biased region" description="Basic and acidic residues" evidence="1">
    <location>
        <begin position="428"/>
        <end position="443"/>
    </location>
</feature>
<proteinExistence type="predicted"/>
<dbReference type="Proteomes" id="UP000001449">
    <property type="component" value="Chromosome 5"/>
</dbReference>
<dbReference type="GeneID" id="7445215"/>
<dbReference type="AlphaFoldDB" id="B8C3J3"/>
<dbReference type="PaxDb" id="35128-Thaps5662"/>
<dbReference type="RefSeq" id="XP_002290379.1">
    <property type="nucleotide sequence ID" value="XM_002290343.1"/>
</dbReference>
<feature type="compositionally biased region" description="Basic and acidic residues" evidence="1">
    <location>
        <begin position="480"/>
        <end position="502"/>
    </location>
</feature>
<feature type="region of interest" description="Disordered" evidence="1">
    <location>
        <begin position="551"/>
        <end position="589"/>
    </location>
</feature>
<evidence type="ECO:0000313" key="2">
    <source>
        <dbReference type="EMBL" id="EED92131.1"/>
    </source>
</evidence>
<protein>
    <recommendedName>
        <fullName evidence="4">Spc7 kinetochore protein domain-containing protein</fullName>
    </recommendedName>
</protein>
<evidence type="ECO:0000313" key="3">
    <source>
        <dbReference type="Proteomes" id="UP000001449"/>
    </source>
</evidence>
<feature type="region of interest" description="Disordered" evidence="1">
    <location>
        <begin position="245"/>
        <end position="296"/>
    </location>
</feature>
<evidence type="ECO:0008006" key="4">
    <source>
        <dbReference type="Google" id="ProtNLM"/>
    </source>
</evidence>
<feature type="compositionally biased region" description="Low complexity" evidence="1">
    <location>
        <begin position="16"/>
        <end position="32"/>
    </location>
</feature>
<dbReference type="OMA" id="RESHIFS"/>
<dbReference type="KEGG" id="tps:THAPSDRAFT_5662"/>
<feature type="compositionally biased region" description="Basic and acidic residues" evidence="1">
    <location>
        <begin position="39"/>
        <end position="50"/>
    </location>
</feature>
<feature type="region of interest" description="Disordered" evidence="1">
    <location>
        <begin position="383"/>
        <end position="511"/>
    </location>
</feature>
<feature type="compositionally biased region" description="Polar residues" evidence="1">
    <location>
        <begin position="271"/>
        <end position="289"/>
    </location>
</feature>
<name>B8C3J3_THAPS</name>
<organism evidence="2 3">
    <name type="scientific">Thalassiosira pseudonana</name>
    <name type="common">Marine diatom</name>
    <name type="synonym">Cyclotella nana</name>
    <dbReference type="NCBI Taxonomy" id="35128"/>
    <lineage>
        <taxon>Eukaryota</taxon>
        <taxon>Sar</taxon>
        <taxon>Stramenopiles</taxon>
        <taxon>Ochrophyta</taxon>
        <taxon>Bacillariophyta</taxon>
        <taxon>Coscinodiscophyceae</taxon>
        <taxon>Thalassiosirophycidae</taxon>
        <taxon>Thalassiosirales</taxon>
        <taxon>Thalassiosiraceae</taxon>
        <taxon>Thalassiosira</taxon>
    </lineage>
</organism>
<feature type="compositionally biased region" description="Basic residues" evidence="1">
    <location>
        <begin position="410"/>
        <end position="427"/>
    </location>
</feature>
<reference evidence="2 3" key="1">
    <citation type="journal article" date="2004" name="Science">
        <title>The genome of the diatom Thalassiosira pseudonana: ecology, evolution, and metabolism.</title>
        <authorList>
            <person name="Armbrust E.V."/>
            <person name="Berges J.A."/>
            <person name="Bowler C."/>
            <person name="Green B.R."/>
            <person name="Martinez D."/>
            <person name="Putnam N.H."/>
            <person name="Zhou S."/>
            <person name="Allen A.E."/>
            <person name="Apt K.E."/>
            <person name="Bechner M."/>
            <person name="Brzezinski M.A."/>
            <person name="Chaal B.K."/>
            <person name="Chiovitti A."/>
            <person name="Davis A.K."/>
            <person name="Demarest M.S."/>
            <person name="Detter J.C."/>
            <person name="Glavina T."/>
            <person name="Goodstein D."/>
            <person name="Hadi M.Z."/>
            <person name="Hellsten U."/>
            <person name="Hildebrand M."/>
            <person name="Jenkins B.D."/>
            <person name="Jurka J."/>
            <person name="Kapitonov V.V."/>
            <person name="Kroger N."/>
            <person name="Lau W.W."/>
            <person name="Lane T.W."/>
            <person name="Larimer F.W."/>
            <person name="Lippmeier J.C."/>
            <person name="Lucas S."/>
            <person name="Medina M."/>
            <person name="Montsant A."/>
            <person name="Obornik M."/>
            <person name="Parker M.S."/>
            <person name="Palenik B."/>
            <person name="Pazour G.J."/>
            <person name="Richardson P.M."/>
            <person name="Rynearson T.A."/>
            <person name="Saito M.A."/>
            <person name="Schwartz D.C."/>
            <person name="Thamatrakoln K."/>
            <person name="Valentin K."/>
            <person name="Vardi A."/>
            <person name="Wilkerson F.P."/>
            <person name="Rokhsar D.S."/>
        </authorList>
    </citation>
    <scope>NUCLEOTIDE SEQUENCE [LARGE SCALE GENOMIC DNA]</scope>
    <source>
        <strain evidence="2 3">CCMP1335</strain>
    </source>
</reference>
<dbReference type="eggNOG" id="ENOG502T0Z8">
    <property type="taxonomic scope" value="Eukaryota"/>
</dbReference>
<feature type="compositionally biased region" description="Low complexity" evidence="1">
    <location>
        <begin position="470"/>
        <end position="479"/>
    </location>
</feature>
<evidence type="ECO:0000256" key="1">
    <source>
        <dbReference type="SAM" id="MobiDB-lite"/>
    </source>
</evidence>
<dbReference type="EMBL" id="CM000642">
    <property type="protein sequence ID" value="EED92131.1"/>
    <property type="molecule type" value="Genomic_DNA"/>
</dbReference>